<comment type="subunit">
    <text evidence="8">Homodimer.</text>
</comment>
<feature type="binding site" evidence="8">
    <location>
        <begin position="227"/>
        <end position="228"/>
    </location>
    <ligand>
        <name>substrate</name>
    </ligand>
</feature>
<dbReference type="Proteomes" id="UP000001549">
    <property type="component" value="Chromosome"/>
</dbReference>
<dbReference type="EMBL" id="CP002801">
    <property type="protein sequence ID" value="AEH08652.1"/>
    <property type="molecule type" value="Genomic_DNA"/>
</dbReference>
<protein>
    <recommendedName>
        <fullName evidence="3 8">Diaminopimelate epimerase</fullName>
        <shortName evidence="8">DAP epimerase</shortName>
        <ecNumber evidence="3 8">5.1.1.7</ecNumber>
    </recommendedName>
    <alternativeName>
        <fullName evidence="8">PLP-independent amino acid racemase</fullName>
    </alternativeName>
</protein>
<feature type="binding site" evidence="8">
    <location>
        <position position="198"/>
    </location>
    <ligand>
        <name>substrate</name>
    </ligand>
</feature>
<keyword evidence="5 8" id="KW-0457">Lysine biosynthesis</keyword>
<keyword evidence="4 8" id="KW-0028">Amino-acid biosynthesis</keyword>
<feature type="site" description="Could be important to modulate the pK values of the two catalytic cysteine residues" evidence="8">
    <location>
        <position position="166"/>
    </location>
</feature>
<evidence type="ECO:0000256" key="4">
    <source>
        <dbReference type="ARBA" id="ARBA00022605"/>
    </source>
</evidence>
<dbReference type="InterPro" id="IPR001653">
    <property type="entry name" value="DAP_epimerase_DapF"/>
</dbReference>
<feature type="active site" description="Proton donor" evidence="8">
    <location>
        <position position="76"/>
    </location>
</feature>
<dbReference type="PANTHER" id="PTHR31689">
    <property type="entry name" value="DIAMINOPIMELATE EPIMERASE, CHLOROPLASTIC"/>
    <property type="match status" value="1"/>
</dbReference>
<keyword evidence="6 8" id="KW-0413">Isomerase</keyword>
<comment type="similarity">
    <text evidence="2 8">Belongs to the diaminopimelate epimerase family.</text>
</comment>
<dbReference type="Gene3D" id="3.10.310.10">
    <property type="entry name" value="Diaminopimelate Epimerase, Chain A, domain 1"/>
    <property type="match status" value="2"/>
</dbReference>
<comment type="catalytic activity">
    <reaction evidence="7 8">
        <text>(2S,6S)-2,6-diaminopimelate = meso-2,6-diaminopimelate</text>
        <dbReference type="Rhea" id="RHEA:15393"/>
        <dbReference type="ChEBI" id="CHEBI:57609"/>
        <dbReference type="ChEBI" id="CHEBI:57791"/>
        <dbReference type="EC" id="5.1.1.7"/>
    </reaction>
</comment>
<feature type="binding site" evidence="8">
    <location>
        <position position="13"/>
    </location>
    <ligand>
        <name>substrate</name>
    </ligand>
</feature>
<dbReference type="GO" id="GO:0005829">
    <property type="term" value="C:cytosol"/>
    <property type="evidence" value="ECO:0007669"/>
    <property type="project" value="TreeGrafter"/>
</dbReference>
<gene>
    <name evidence="8" type="primary">dapF</name>
    <name evidence="10" type="ordered locus">FsymDg_1156</name>
</gene>
<feature type="binding site" evidence="8">
    <location>
        <position position="67"/>
    </location>
    <ligand>
        <name>substrate</name>
    </ligand>
</feature>
<comment type="caution">
    <text evidence="8">Lacks conserved residue(s) required for the propagation of feature annotation.</text>
</comment>
<organism evidence="10 11">
    <name type="scientific">Candidatus Protofrankia datiscae</name>
    <dbReference type="NCBI Taxonomy" id="2716812"/>
    <lineage>
        <taxon>Bacteria</taxon>
        <taxon>Bacillati</taxon>
        <taxon>Actinomycetota</taxon>
        <taxon>Actinomycetes</taxon>
        <taxon>Frankiales</taxon>
        <taxon>Frankiaceae</taxon>
        <taxon>Protofrankia</taxon>
    </lineage>
</organism>
<dbReference type="NCBIfam" id="TIGR00652">
    <property type="entry name" value="DapF"/>
    <property type="match status" value="1"/>
</dbReference>
<dbReference type="PANTHER" id="PTHR31689:SF0">
    <property type="entry name" value="DIAMINOPIMELATE EPIMERASE"/>
    <property type="match status" value="1"/>
</dbReference>
<keyword evidence="11" id="KW-1185">Reference proteome</keyword>
<feature type="binding site" evidence="8">
    <location>
        <position position="164"/>
    </location>
    <ligand>
        <name>substrate</name>
    </ligand>
</feature>
<name>F8AZH7_9ACTN</name>
<dbReference type="KEGG" id="fsy:FsymDg_1156"/>
<dbReference type="HAMAP" id="MF_00197">
    <property type="entry name" value="DAP_epimerase"/>
    <property type="match status" value="1"/>
</dbReference>
<dbReference type="RefSeq" id="WP_013872630.1">
    <property type="nucleotide sequence ID" value="NC_015656.1"/>
</dbReference>
<feature type="binding site" evidence="8">
    <location>
        <begin position="217"/>
        <end position="218"/>
    </location>
    <ligand>
        <name>substrate</name>
    </ligand>
</feature>
<dbReference type="UniPathway" id="UPA00034">
    <property type="reaction ID" value="UER00025"/>
</dbReference>
<proteinExistence type="inferred from homology"/>
<reference evidence="10 11" key="1">
    <citation type="submission" date="2011-05" db="EMBL/GenBank/DDBJ databases">
        <title>Complete sequence of chromosome of Frankia symbiont of Datisca glomerata.</title>
        <authorList>
            <consortium name="US DOE Joint Genome Institute"/>
            <person name="Lucas S."/>
            <person name="Han J."/>
            <person name="Lapidus A."/>
            <person name="Cheng J.-F."/>
            <person name="Goodwin L."/>
            <person name="Pitluck S."/>
            <person name="Peters L."/>
            <person name="Mikhailova N."/>
            <person name="Chertkov O."/>
            <person name="Teshima H."/>
            <person name="Han C."/>
            <person name="Tapia R."/>
            <person name="Land M."/>
            <person name="Hauser L."/>
            <person name="Kyrpides N."/>
            <person name="Ivanova N."/>
            <person name="Pagani I."/>
            <person name="Berry A."/>
            <person name="Pawlowski K."/>
            <person name="Persson T."/>
            <person name="Vanden Heuvel B."/>
            <person name="Benson D."/>
            <person name="Woyke T."/>
        </authorList>
    </citation>
    <scope>NUCLEOTIDE SEQUENCE [LARGE SCALE GENOMIC DNA]</scope>
    <source>
        <strain evidence="11">4085684</strain>
    </source>
</reference>
<evidence type="ECO:0000256" key="8">
    <source>
        <dbReference type="HAMAP-Rule" id="MF_00197"/>
    </source>
</evidence>
<dbReference type="eggNOG" id="COG0253">
    <property type="taxonomic scope" value="Bacteria"/>
</dbReference>
<dbReference type="SUPFAM" id="SSF54506">
    <property type="entry name" value="Diaminopimelate epimerase-like"/>
    <property type="match status" value="2"/>
</dbReference>
<evidence type="ECO:0000256" key="9">
    <source>
        <dbReference type="PROSITE-ProRule" id="PRU10125"/>
    </source>
</evidence>
<feature type="binding site" evidence="8">
    <location>
        <begin position="77"/>
        <end position="78"/>
    </location>
    <ligand>
        <name>substrate</name>
    </ligand>
</feature>
<dbReference type="InterPro" id="IPR018510">
    <property type="entry name" value="DAP_epimerase_AS"/>
</dbReference>
<sequence>MKFELLKAHGSSNDIFIVDGRPERIFSTPAEVADFVRLVCDRQGPLGGDGLYFVDDSRAVPEAFFFNPDGSSAKLCGNGLRCVGRLVLERREADALDVSTGGGRFRVERIPQVAAGVWSVAVELPPVTFRAADVPVVTTGAEHVDTVIPTLHPALRFTGVAVPNSHLVAVVDDYDENELVAVGGAAAGLPVVLPAGANVSFVRPLTAPGEIFVRTFERGAGLTPSCGSGVVASRAVYSRLGHAPADEPLLVRNPGGCARSFLTPAADGALTPRLEGNATFVYRAVVDLEQLAHAEPGDLDIDVLTDEISAYALFHEDNLRAIRAAGITQPER</sequence>
<dbReference type="STRING" id="656024.FsymDg_1156"/>
<keyword evidence="8" id="KW-0963">Cytoplasm</keyword>
<evidence type="ECO:0000256" key="1">
    <source>
        <dbReference type="ARBA" id="ARBA00005196"/>
    </source>
</evidence>
<comment type="function">
    <text evidence="8">Catalyzes the stereoinversion of LL-2,6-diaminopimelate (L,L-DAP) to meso-diaminopimelate (meso-DAP), a precursor of L-lysine and an essential component of the bacterial peptidoglycan.</text>
</comment>
<evidence type="ECO:0000256" key="3">
    <source>
        <dbReference type="ARBA" id="ARBA00013080"/>
    </source>
</evidence>
<dbReference type="AlphaFoldDB" id="F8AZH7"/>
<evidence type="ECO:0000256" key="2">
    <source>
        <dbReference type="ARBA" id="ARBA00010219"/>
    </source>
</evidence>
<dbReference type="Pfam" id="PF01678">
    <property type="entry name" value="DAP_epimerase"/>
    <property type="match status" value="2"/>
</dbReference>
<dbReference type="EC" id="5.1.1.7" evidence="3 8"/>
<evidence type="ECO:0000313" key="11">
    <source>
        <dbReference type="Proteomes" id="UP000001549"/>
    </source>
</evidence>
<feature type="active site" description="Proton acceptor" evidence="8">
    <location>
        <position position="226"/>
    </location>
</feature>
<evidence type="ECO:0000313" key="10">
    <source>
        <dbReference type="EMBL" id="AEH08652.1"/>
    </source>
</evidence>
<evidence type="ECO:0000256" key="6">
    <source>
        <dbReference type="ARBA" id="ARBA00023235"/>
    </source>
</evidence>
<comment type="pathway">
    <text evidence="1 8">Amino-acid biosynthesis; L-lysine biosynthesis via DAP pathway; DL-2,6-diaminopimelate from LL-2,6-diaminopimelate: step 1/1.</text>
</comment>
<dbReference type="GO" id="GO:0008837">
    <property type="term" value="F:diaminopimelate epimerase activity"/>
    <property type="evidence" value="ECO:0007669"/>
    <property type="project" value="UniProtKB-UniRule"/>
</dbReference>
<feature type="site" description="Could be important to modulate the pK values of the two catalytic cysteine residues" evidence="8">
    <location>
        <position position="217"/>
    </location>
</feature>
<comment type="subcellular location">
    <subcellularLocation>
        <location evidence="8">Cytoplasm</location>
    </subcellularLocation>
</comment>
<accession>F8AZH7</accession>
<evidence type="ECO:0000256" key="7">
    <source>
        <dbReference type="ARBA" id="ARBA00051712"/>
    </source>
</evidence>
<dbReference type="PROSITE" id="PS01326">
    <property type="entry name" value="DAP_EPIMERASE"/>
    <property type="match status" value="1"/>
</dbReference>
<feature type="active site" evidence="9">
    <location>
        <position position="76"/>
    </location>
</feature>
<dbReference type="GO" id="GO:0009089">
    <property type="term" value="P:lysine biosynthetic process via diaminopimelate"/>
    <property type="evidence" value="ECO:0007669"/>
    <property type="project" value="UniProtKB-UniRule"/>
</dbReference>
<dbReference type="HOGENOM" id="CLU_053306_3_1_11"/>
<evidence type="ECO:0000256" key="5">
    <source>
        <dbReference type="ARBA" id="ARBA00023154"/>
    </source>
</evidence>